<feature type="compositionally biased region" description="Low complexity" evidence="2">
    <location>
        <begin position="361"/>
        <end position="395"/>
    </location>
</feature>
<keyword evidence="1" id="KW-0132">Cell division</keyword>
<keyword evidence="1" id="KW-1003">Cell membrane</keyword>
<keyword evidence="1" id="KW-1133">Transmembrane helix</keyword>
<dbReference type="RefSeq" id="WP_102776836.1">
    <property type="nucleotide sequence ID" value="NZ_CBCSGP010000001.1"/>
</dbReference>
<dbReference type="InterPro" id="IPR041295">
    <property type="entry name" value="MapZ_EC1"/>
</dbReference>
<proteinExistence type="inferred from homology"/>
<organism evidence="5 6">
    <name type="scientific">Streptococcus penaeicida</name>
    <dbReference type="NCBI Taxonomy" id="1765960"/>
    <lineage>
        <taxon>Bacteria</taxon>
        <taxon>Bacillati</taxon>
        <taxon>Bacillota</taxon>
        <taxon>Bacilli</taxon>
        <taxon>Lactobacillales</taxon>
        <taxon>Streptococcaceae</taxon>
        <taxon>Streptococcus</taxon>
    </lineage>
</organism>
<dbReference type="InterPro" id="IPR030858">
    <property type="entry name" value="MapZ"/>
</dbReference>
<evidence type="ECO:0000313" key="5">
    <source>
        <dbReference type="EMBL" id="PND48481.1"/>
    </source>
</evidence>
<comment type="subcellular location">
    <subcellularLocation>
        <location evidence="1">Cell membrane</location>
        <topology evidence="1">Single-pass membrane protein</topology>
    </subcellularLocation>
    <text evidence="1">In newborn cells, forms a ring positioned at mid-cell. Soon after cell division starts and the cells begin elongating, the ring splits into two rings that, as elongation proceeds, move along and mark the future division sites.</text>
</comment>
<evidence type="ECO:0000259" key="4">
    <source>
        <dbReference type="Pfam" id="PF18708"/>
    </source>
</evidence>
<dbReference type="Pfam" id="PF18041">
    <property type="entry name" value="MapZ_EC1"/>
    <property type="match status" value="1"/>
</dbReference>
<name>A0A2N8LEA2_9STRE</name>
<feature type="region of interest" description="Disordered" evidence="2">
    <location>
        <begin position="1"/>
        <end position="24"/>
    </location>
</feature>
<keyword evidence="1" id="KW-0472">Membrane</keyword>
<feature type="compositionally biased region" description="Polar residues" evidence="2">
    <location>
        <begin position="113"/>
        <end position="124"/>
    </location>
</feature>
<dbReference type="GO" id="GO:0005886">
    <property type="term" value="C:plasma membrane"/>
    <property type="evidence" value="ECO:0007669"/>
    <property type="project" value="UniProtKB-SubCell"/>
</dbReference>
<dbReference type="OrthoDB" id="2199073at2"/>
<keyword evidence="1" id="KW-0131">Cell cycle</keyword>
<evidence type="ECO:0000259" key="3">
    <source>
        <dbReference type="Pfam" id="PF18041"/>
    </source>
</evidence>
<dbReference type="InterPro" id="IPR040532">
    <property type="entry name" value="MapZ_C2"/>
</dbReference>
<dbReference type="GO" id="GO:0051301">
    <property type="term" value="P:cell division"/>
    <property type="evidence" value="ECO:0007669"/>
    <property type="project" value="UniProtKB-UniRule"/>
</dbReference>
<sequence length="503" mass="53812">MSDEKNTVGMNEEGQSLDIDQAKNMTIGEAVRKDSELKAGVTEEDSVLDKYIKQHRDQVASQKFDTKVMEADTLDTATLDNFIKKQREELAASGILASEGAETLAEADEKTASQELANNQTAVEESSPIAAAVSEPNVKATQTNAFENPDHFNDKEVQQKGSKKKLVGILLALLVLVSGLFFAVNAFRGQDNNKDKTASSAQQSTKDSSKTNATKKAKANLKAFSSDLKAFYTDAEMTKLKNSQFDKIEDLAKSLDKLKNTSYYEDAKSKFDLLKKQIDAVKAVNAKFATEAIKDGEKVSATIKSGANFDDIKADVLKTGNASLDKLLQSAIADGRKQIDDKAKAEKEKAAKEAENKAAESTDSAQADAGQAATQGGAAASQTAPAQTAPAQAPTISGSGSGLTNANGIQRNLSRVPYNDAAIADSTNPAWLFNPGILEKVIGTAQARGYIAGNNYYLEPVNIVNGNGYYNLFKPDGTYLFSINCKTGYFVGNAKGHADGLDY</sequence>
<evidence type="ECO:0000256" key="2">
    <source>
        <dbReference type="SAM" id="MobiDB-lite"/>
    </source>
</evidence>
<dbReference type="AlphaFoldDB" id="A0A2N8LEA2"/>
<feature type="domain" description="MapZ extracellular" evidence="3">
    <location>
        <begin position="205"/>
        <end position="333"/>
    </location>
</feature>
<dbReference type="Proteomes" id="UP000235963">
    <property type="component" value="Unassembled WGS sequence"/>
</dbReference>
<keyword evidence="6" id="KW-1185">Reference proteome</keyword>
<feature type="region of interest" description="Disordered" evidence="2">
    <location>
        <begin position="343"/>
        <end position="403"/>
    </location>
</feature>
<feature type="domain" description="MapZ extracellular C-terminal" evidence="4">
    <location>
        <begin position="415"/>
        <end position="493"/>
    </location>
</feature>
<gene>
    <name evidence="1" type="primary">mapZ</name>
    <name evidence="5" type="ORF">AT575_01440</name>
</gene>
<accession>A0A2N8LEA2</accession>
<reference evidence="5 6" key="1">
    <citation type="submission" date="2015-12" db="EMBL/GenBank/DDBJ databases">
        <title>Streptococcus penaeicida sp. nov.</title>
        <authorList>
            <person name="Gomez-Gil B."/>
            <person name="Morales-Covarrubias M."/>
        </authorList>
    </citation>
    <scope>NUCLEOTIDE SEQUENCE [LARGE SCALE GENOMIC DNA]</scope>
    <source>
        <strain evidence="5 6">CAIM 1838</strain>
    </source>
</reference>
<feature type="region of interest" description="Disordered" evidence="2">
    <location>
        <begin position="192"/>
        <end position="214"/>
    </location>
</feature>
<feature type="region of interest" description="Disordered" evidence="2">
    <location>
        <begin position="113"/>
        <end position="137"/>
    </location>
</feature>
<protein>
    <recommendedName>
        <fullName evidence="1">Mid-cell-anchored protein Z</fullName>
    </recommendedName>
</protein>
<feature type="transmembrane region" description="Helical" evidence="1">
    <location>
        <begin position="166"/>
        <end position="187"/>
    </location>
</feature>
<comment type="function">
    <text evidence="1">Early cell division protein that marks the future cell division site and supports proper FtsZ ring positioning.</text>
</comment>
<dbReference type="EMBL" id="LOCM01000006">
    <property type="protein sequence ID" value="PND48481.1"/>
    <property type="molecule type" value="Genomic_DNA"/>
</dbReference>
<comment type="subunit">
    <text evidence="1">Interacts with FtsZ.</text>
</comment>
<evidence type="ECO:0000313" key="6">
    <source>
        <dbReference type="Proteomes" id="UP000235963"/>
    </source>
</evidence>
<comment type="caution">
    <text evidence="5">The sequence shown here is derived from an EMBL/GenBank/DDBJ whole genome shotgun (WGS) entry which is preliminary data.</text>
</comment>
<comment type="similarity">
    <text evidence="1">Belongs to the MapZ family.</text>
</comment>
<dbReference type="Pfam" id="PF18708">
    <property type="entry name" value="MapZ_C2"/>
    <property type="match status" value="1"/>
</dbReference>
<evidence type="ECO:0000256" key="1">
    <source>
        <dbReference type="HAMAP-Rule" id="MF_01941"/>
    </source>
</evidence>
<feature type="compositionally biased region" description="Basic and acidic residues" evidence="2">
    <location>
        <begin position="343"/>
        <end position="360"/>
    </location>
</feature>
<keyword evidence="1" id="KW-0812">Transmembrane</keyword>
<dbReference type="HAMAP" id="MF_01941">
    <property type="entry name" value="MapZ"/>
    <property type="match status" value="1"/>
</dbReference>